<protein>
    <submittedName>
        <fullName evidence="2">3845_t:CDS:1</fullName>
    </submittedName>
</protein>
<dbReference type="Proteomes" id="UP000789759">
    <property type="component" value="Unassembled WGS sequence"/>
</dbReference>
<dbReference type="EMBL" id="CAJVQA010042841">
    <property type="protein sequence ID" value="CAG8815229.1"/>
    <property type="molecule type" value="Genomic_DNA"/>
</dbReference>
<feature type="non-terminal residue" evidence="2">
    <location>
        <position position="413"/>
    </location>
</feature>
<dbReference type="PANTHER" id="PTHR24559:SF444">
    <property type="entry name" value="REVERSE TRANSCRIPTASE DOMAIN-CONTAINING PROTEIN"/>
    <property type="match status" value="1"/>
</dbReference>
<dbReference type="InterPro" id="IPR043502">
    <property type="entry name" value="DNA/RNA_pol_sf"/>
</dbReference>
<dbReference type="Pfam" id="PF00078">
    <property type="entry name" value="RVT_1"/>
    <property type="match status" value="1"/>
</dbReference>
<dbReference type="InterPro" id="IPR043128">
    <property type="entry name" value="Rev_trsase/Diguanyl_cyclase"/>
</dbReference>
<dbReference type="AlphaFoldDB" id="A0A9N9P8K0"/>
<evidence type="ECO:0000313" key="3">
    <source>
        <dbReference type="Proteomes" id="UP000789759"/>
    </source>
</evidence>
<dbReference type="SUPFAM" id="SSF56672">
    <property type="entry name" value="DNA/RNA polymerases"/>
    <property type="match status" value="1"/>
</dbReference>
<gene>
    <name evidence="2" type="ORF">CPELLU_LOCUS19111</name>
</gene>
<dbReference type="Gene3D" id="3.30.70.270">
    <property type="match status" value="1"/>
</dbReference>
<accession>A0A9N9P8K0</accession>
<name>A0A9N9P8K0_9GLOM</name>
<evidence type="ECO:0000259" key="1">
    <source>
        <dbReference type="Pfam" id="PF00078"/>
    </source>
</evidence>
<dbReference type="CDD" id="cd01647">
    <property type="entry name" value="RT_LTR"/>
    <property type="match status" value="1"/>
</dbReference>
<keyword evidence="3" id="KW-1185">Reference proteome</keyword>
<dbReference type="InterPro" id="IPR053134">
    <property type="entry name" value="RNA-dir_DNA_polymerase"/>
</dbReference>
<comment type="caution">
    <text evidence="2">The sequence shown here is derived from an EMBL/GenBank/DDBJ whole genome shotgun (WGS) entry which is preliminary data.</text>
</comment>
<proteinExistence type="predicted"/>
<dbReference type="InterPro" id="IPR000477">
    <property type="entry name" value="RT_dom"/>
</dbReference>
<feature type="domain" description="Reverse transcriptase" evidence="1">
    <location>
        <begin position="308"/>
        <end position="410"/>
    </location>
</feature>
<dbReference type="OrthoDB" id="5920460at2759"/>
<evidence type="ECO:0000313" key="2">
    <source>
        <dbReference type="EMBL" id="CAG8815229.1"/>
    </source>
</evidence>
<sequence>MNELDNIIEDDVNNYYENRYNNQEEMGESSKPIRYEDEDTRILEIPWNRQAAQYSVARNSNLTDEQWQKAYAYTPPEEMPMEIQHIILPTIIEGKQVDYKVFCNENTEIPPMNIGHIRIENPVENGYIGTPVELAKKGIIVQPGIANDNHITIMNISSRNVKFNKGQHIGNVEKIQKNDEIFLTKLPDLKDQSEKEKERILILKNQCKKTRGPGTWKQIGHILTEYVDVFREKQEYATRVNTDEIPLIELNLKNGMKENEIPIREKRQALRKYSEKDKKVIKEMRDDLMKNNIIFSGNTEWRSSALVITKKDGTKKIAIDYRNLNKYLEKYREPLPDSKQMLQTVSRYKYYITMDIKSAYWQLVMHENSKKYTATTFAEYGTYCWYTLPFGISIAPAYLIRAMNKILGHLDYV</sequence>
<dbReference type="Gene3D" id="3.10.10.10">
    <property type="entry name" value="HIV Type 1 Reverse Transcriptase, subunit A, domain 1"/>
    <property type="match status" value="1"/>
</dbReference>
<organism evidence="2 3">
    <name type="scientific">Cetraspora pellucida</name>
    <dbReference type="NCBI Taxonomy" id="1433469"/>
    <lineage>
        <taxon>Eukaryota</taxon>
        <taxon>Fungi</taxon>
        <taxon>Fungi incertae sedis</taxon>
        <taxon>Mucoromycota</taxon>
        <taxon>Glomeromycotina</taxon>
        <taxon>Glomeromycetes</taxon>
        <taxon>Diversisporales</taxon>
        <taxon>Gigasporaceae</taxon>
        <taxon>Cetraspora</taxon>
    </lineage>
</organism>
<dbReference type="PANTHER" id="PTHR24559">
    <property type="entry name" value="TRANSPOSON TY3-I GAG-POL POLYPROTEIN"/>
    <property type="match status" value="1"/>
</dbReference>
<reference evidence="2" key="1">
    <citation type="submission" date="2021-06" db="EMBL/GenBank/DDBJ databases">
        <authorList>
            <person name="Kallberg Y."/>
            <person name="Tangrot J."/>
            <person name="Rosling A."/>
        </authorList>
    </citation>
    <scope>NUCLEOTIDE SEQUENCE</scope>
    <source>
        <strain evidence="2">FL966</strain>
    </source>
</reference>